<proteinExistence type="predicted"/>
<feature type="signal peptide" evidence="3">
    <location>
        <begin position="1"/>
        <end position="27"/>
    </location>
</feature>
<dbReference type="NCBIfam" id="TIGR00976">
    <property type="entry name" value="CocE_NonD"/>
    <property type="match status" value="1"/>
</dbReference>
<protein>
    <submittedName>
        <fullName evidence="5">Peptidase S15</fullName>
    </submittedName>
</protein>
<evidence type="ECO:0000313" key="6">
    <source>
        <dbReference type="Proteomes" id="UP000003704"/>
    </source>
</evidence>
<dbReference type="SUPFAM" id="SSF53474">
    <property type="entry name" value="alpha/beta-Hydrolases"/>
    <property type="match status" value="1"/>
</dbReference>
<organism evidence="5 6">
    <name type="scientific">Hydrocarboniphaga effusa AP103</name>
    <dbReference type="NCBI Taxonomy" id="1172194"/>
    <lineage>
        <taxon>Bacteria</taxon>
        <taxon>Pseudomonadati</taxon>
        <taxon>Pseudomonadota</taxon>
        <taxon>Gammaproteobacteria</taxon>
        <taxon>Nevskiales</taxon>
        <taxon>Nevskiaceae</taxon>
        <taxon>Hydrocarboniphaga</taxon>
    </lineage>
</organism>
<evidence type="ECO:0000256" key="1">
    <source>
        <dbReference type="ARBA" id="ARBA00022801"/>
    </source>
</evidence>
<dbReference type="Gene3D" id="1.10.3020.10">
    <property type="entry name" value="alpha-amino acid ester hydrolase ( Helical cap domain)"/>
    <property type="match status" value="1"/>
</dbReference>
<dbReference type="SUPFAM" id="SSF49785">
    <property type="entry name" value="Galactose-binding domain-like"/>
    <property type="match status" value="1"/>
</dbReference>
<keyword evidence="3" id="KW-0732">Signal</keyword>
<dbReference type="Gene3D" id="3.40.50.1820">
    <property type="entry name" value="alpha/beta hydrolase"/>
    <property type="match status" value="1"/>
</dbReference>
<dbReference type="InterPro" id="IPR013736">
    <property type="entry name" value="Xaa-Pro_dipept_C"/>
</dbReference>
<dbReference type="PANTHER" id="PTHR43056:SF10">
    <property type="entry name" value="COCE_NOND FAMILY, PUTATIVE (AFU_ORTHOLOGUE AFUA_7G00600)-RELATED"/>
    <property type="match status" value="1"/>
</dbReference>
<comment type="caution">
    <text evidence="5">The sequence shown here is derived from an EMBL/GenBank/DDBJ whole genome shotgun (WGS) entry which is preliminary data.</text>
</comment>
<feature type="compositionally biased region" description="Polar residues" evidence="2">
    <location>
        <begin position="39"/>
        <end position="51"/>
    </location>
</feature>
<feature type="chain" id="PRO_5003714487" evidence="3">
    <location>
        <begin position="28"/>
        <end position="650"/>
    </location>
</feature>
<evidence type="ECO:0000256" key="2">
    <source>
        <dbReference type="SAM" id="MobiDB-lite"/>
    </source>
</evidence>
<feature type="region of interest" description="Disordered" evidence="2">
    <location>
        <begin position="31"/>
        <end position="77"/>
    </location>
</feature>
<dbReference type="InterPro" id="IPR005674">
    <property type="entry name" value="CocE/Ser_esterase"/>
</dbReference>
<feature type="compositionally biased region" description="Polar residues" evidence="2">
    <location>
        <begin position="62"/>
        <end position="72"/>
    </location>
</feature>
<evidence type="ECO:0000313" key="5">
    <source>
        <dbReference type="EMBL" id="EIT71078.1"/>
    </source>
</evidence>
<dbReference type="GO" id="GO:0008239">
    <property type="term" value="F:dipeptidyl-peptidase activity"/>
    <property type="evidence" value="ECO:0007669"/>
    <property type="project" value="InterPro"/>
</dbReference>
<dbReference type="Pfam" id="PF02129">
    <property type="entry name" value="Peptidase_S15"/>
    <property type="match status" value="1"/>
</dbReference>
<dbReference type="PATRIC" id="fig|1172194.4.peg.1166"/>
<feature type="domain" description="Xaa-Pro dipeptidyl-peptidase C-terminal" evidence="4">
    <location>
        <begin position="380"/>
        <end position="640"/>
    </location>
</feature>
<dbReference type="OrthoDB" id="9806163at2"/>
<dbReference type="PROSITE" id="PS51257">
    <property type="entry name" value="PROKAR_LIPOPROTEIN"/>
    <property type="match status" value="1"/>
</dbReference>
<accession>I8TBW5</accession>
<dbReference type="Pfam" id="PF08530">
    <property type="entry name" value="PepX_C"/>
    <property type="match status" value="1"/>
</dbReference>
<dbReference type="RefSeq" id="WP_007184169.1">
    <property type="nucleotide sequence ID" value="NZ_AKGD01000001.1"/>
</dbReference>
<gene>
    <name evidence="5" type="ORF">WQQ_12150</name>
</gene>
<dbReference type="AlphaFoldDB" id="I8TBW5"/>
<dbReference type="InterPro" id="IPR050585">
    <property type="entry name" value="Xaa-Pro_dipeptidyl-ppase/CocE"/>
</dbReference>
<dbReference type="Gene3D" id="2.60.120.260">
    <property type="entry name" value="Galactose-binding domain-like"/>
    <property type="match status" value="1"/>
</dbReference>
<sequence length="650" mass="68796">MKLDPKKPLTAAAICLLVLASACSSNGGDADGGNGNGAPQTKSSQWTTLGTRATPAEDGRIVTSNEGGQWTTYDPPATYPGTVQLPTQFISMRDGKQLAVYVTLPADADGNAVTTPLPTILVQTSYNGVAGQTVSAIGGADPYLVQRGYANVVVDVRGTGQSQGSWEAFGADEQADYAETVDWVAKQPFCNGSIGLFGVSYLGITTVLTAAQQHPSVKAAFPIVPIGDGYRDIVFTGGQVNPTFIPIWLGLVSVLGLTNPTALTDPTVGIPALLEHVISAVTNFQVPTILRALLGEPETAYDSAFWSTRSPLETTAQIQVPTFVVGGLHDIFQRSEPMTYERLKTRVPAKLLIGPWTHIQAAGGNGLPVDGVPPMNQIVLRWFDQYVKGLDVGADTLPNVTQYVLGYGHYVTASDWPHPDASARRLYLRGDKSLDTAAPAAGEASNTVAQLPIQGLCSISTSQWTAGLLGLIPLPCFENSNSAERWAIKYETPVMTEDYYINGPIQADIWMSTTALDAGLSVRVDDVDENGVAKSLTNGLQTASLRAVDDSRSRKLDGQMIQPWHPYTQAAVQEVGSGNIVLVPVEIFPTSAMITKGHRLRVAVGASNLPQGVPPVPTLLQSLAGVLTIYSDAEHPSSVVLPAVPASALN</sequence>
<dbReference type="STRING" id="1172194.WQQ_12150"/>
<evidence type="ECO:0000256" key="3">
    <source>
        <dbReference type="SAM" id="SignalP"/>
    </source>
</evidence>
<keyword evidence="6" id="KW-1185">Reference proteome</keyword>
<evidence type="ECO:0000259" key="4">
    <source>
        <dbReference type="SMART" id="SM00939"/>
    </source>
</evidence>
<dbReference type="InterPro" id="IPR000383">
    <property type="entry name" value="Xaa-Pro-like_dom"/>
</dbReference>
<dbReference type="InterPro" id="IPR008979">
    <property type="entry name" value="Galactose-bd-like_sf"/>
</dbReference>
<dbReference type="PANTHER" id="PTHR43056">
    <property type="entry name" value="PEPTIDASE S9 PROLYL OLIGOPEPTIDASE"/>
    <property type="match status" value="1"/>
</dbReference>
<reference evidence="5 6" key="1">
    <citation type="journal article" date="2012" name="J. Bacteriol.">
        <title>Genome Sequence of n-Alkane-Degrading Hydrocarboniphaga effusa Strain AP103T (ATCC BAA-332T).</title>
        <authorList>
            <person name="Chang H.K."/>
            <person name="Zylstra G.J."/>
            <person name="Chae J.C."/>
        </authorList>
    </citation>
    <scope>NUCLEOTIDE SEQUENCE [LARGE SCALE GENOMIC DNA]</scope>
    <source>
        <strain evidence="5 6">AP103</strain>
    </source>
</reference>
<dbReference type="SMART" id="SM00939">
    <property type="entry name" value="PepX_C"/>
    <property type="match status" value="1"/>
</dbReference>
<dbReference type="InterPro" id="IPR029058">
    <property type="entry name" value="AB_hydrolase_fold"/>
</dbReference>
<dbReference type="EMBL" id="AKGD01000001">
    <property type="protein sequence ID" value="EIT71078.1"/>
    <property type="molecule type" value="Genomic_DNA"/>
</dbReference>
<dbReference type="Proteomes" id="UP000003704">
    <property type="component" value="Unassembled WGS sequence"/>
</dbReference>
<keyword evidence="1" id="KW-0378">Hydrolase</keyword>
<name>I8TBW5_9GAMM</name>